<proteinExistence type="predicted"/>
<dbReference type="EMBL" id="GBRH01243158">
    <property type="protein sequence ID" value="JAD54737.1"/>
    <property type="molecule type" value="Transcribed_RNA"/>
</dbReference>
<evidence type="ECO:0000313" key="1">
    <source>
        <dbReference type="EMBL" id="JAD54737.1"/>
    </source>
</evidence>
<sequence length="26" mass="3015">MPSRYYCLILIEVITPFPKCGTHNFA</sequence>
<dbReference type="AlphaFoldDB" id="A0A0A9B602"/>
<accession>A0A0A9B602</accession>
<reference evidence="1" key="2">
    <citation type="journal article" date="2015" name="Data Brief">
        <title>Shoot transcriptome of the giant reed, Arundo donax.</title>
        <authorList>
            <person name="Barrero R.A."/>
            <person name="Guerrero F.D."/>
            <person name="Moolhuijzen P."/>
            <person name="Goolsby J.A."/>
            <person name="Tidwell J."/>
            <person name="Bellgard S.E."/>
            <person name="Bellgard M.I."/>
        </authorList>
    </citation>
    <scope>NUCLEOTIDE SEQUENCE</scope>
    <source>
        <tissue evidence="1">Shoot tissue taken approximately 20 cm above the soil surface</tissue>
    </source>
</reference>
<organism evidence="1">
    <name type="scientific">Arundo donax</name>
    <name type="common">Giant reed</name>
    <name type="synonym">Donax arundinaceus</name>
    <dbReference type="NCBI Taxonomy" id="35708"/>
    <lineage>
        <taxon>Eukaryota</taxon>
        <taxon>Viridiplantae</taxon>
        <taxon>Streptophyta</taxon>
        <taxon>Embryophyta</taxon>
        <taxon>Tracheophyta</taxon>
        <taxon>Spermatophyta</taxon>
        <taxon>Magnoliopsida</taxon>
        <taxon>Liliopsida</taxon>
        <taxon>Poales</taxon>
        <taxon>Poaceae</taxon>
        <taxon>PACMAD clade</taxon>
        <taxon>Arundinoideae</taxon>
        <taxon>Arundineae</taxon>
        <taxon>Arundo</taxon>
    </lineage>
</organism>
<protein>
    <submittedName>
        <fullName evidence="1">Uncharacterized protein</fullName>
    </submittedName>
</protein>
<reference evidence="1" key="1">
    <citation type="submission" date="2014-09" db="EMBL/GenBank/DDBJ databases">
        <authorList>
            <person name="Magalhaes I.L.F."/>
            <person name="Oliveira U."/>
            <person name="Santos F.R."/>
            <person name="Vidigal T.H.D.A."/>
            <person name="Brescovit A.D."/>
            <person name="Santos A.J."/>
        </authorList>
    </citation>
    <scope>NUCLEOTIDE SEQUENCE</scope>
    <source>
        <tissue evidence="1">Shoot tissue taken approximately 20 cm above the soil surface</tissue>
    </source>
</reference>
<name>A0A0A9B602_ARUDO</name>